<protein>
    <recommendedName>
        <fullName evidence="13">Non-specific serine/threonine protein kinase</fullName>
    </recommendedName>
</protein>
<keyword evidence="4 7" id="KW-0547">Nucleotide-binding</keyword>
<keyword evidence="3" id="KW-0808">Transferase</keyword>
<dbReference type="Pfam" id="PF00069">
    <property type="entry name" value="Pkinase"/>
    <property type="match status" value="1"/>
</dbReference>
<evidence type="ECO:0000256" key="1">
    <source>
        <dbReference type="ARBA" id="ARBA00006935"/>
    </source>
</evidence>
<evidence type="ECO:0000313" key="12">
    <source>
        <dbReference type="Proteomes" id="UP001515480"/>
    </source>
</evidence>
<dbReference type="PROSITE" id="PS50011">
    <property type="entry name" value="PROTEIN_KINASE_DOM"/>
    <property type="match status" value="1"/>
</dbReference>
<dbReference type="InterPro" id="IPR017441">
    <property type="entry name" value="Protein_kinase_ATP_BS"/>
</dbReference>
<reference evidence="11 12" key="1">
    <citation type="journal article" date="2024" name="Science">
        <title>Giant polyketide synthase enzymes in the biosynthesis of giant marine polyether toxins.</title>
        <authorList>
            <person name="Fallon T.R."/>
            <person name="Shende V.V."/>
            <person name="Wierzbicki I.H."/>
            <person name="Pendleton A.L."/>
            <person name="Watervoot N.F."/>
            <person name="Auber R.P."/>
            <person name="Gonzalez D.J."/>
            <person name="Wisecaver J.H."/>
            <person name="Moore B.S."/>
        </authorList>
    </citation>
    <scope>NUCLEOTIDE SEQUENCE [LARGE SCALE GENOMIC DNA]</scope>
    <source>
        <strain evidence="11 12">12B1</strain>
    </source>
</reference>
<feature type="compositionally biased region" description="Low complexity" evidence="8">
    <location>
        <begin position="167"/>
        <end position="180"/>
    </location>
</feature>
<dbReference type="CDD" id="cd05123">
    <property type="entry name" value="STKc_AGC"/>
    <property type="match status" value="1"/>
</dbReference>
<dbReference type="SUPFAM" id="SSF56112">
    <property type="entry name" value="Protein kinase-like (PK-like)"/>
    <property type="match status" value="1"/>
</dbReference>
<organism evidence="11 12">
    <name type="scientific">Prymnesium parvum</name>
    <name type="common">Toxic golden alga</name>
    <dbReference type="NCBI Taxonomy" id="97485"/>
    <lineage>
        <taxon>Eukaryota</taxon>
        <taxon>Haptista</taxon>
        <taxon>Haptophyta</taxon>
        <taxon>Prymnesiophyceae</taxon>
        <taxon>Prymnesiales</taxon>
        <taxon>Prymnesiaceae</taxon>
        <taxon>Prymnesium</taxon>
    </lineage>
</organism>
<proteinExistence type="inferred from homology"/>
<dbReference type="InterPro" id="IPR001849">
    <property type="entry name" value="PH_domain"/>
</dbReference>
<evidence type="ECO:0008006" key="13">
    <source>
        <dbReference type="Google" id="ProtNLM"/>
    </source>
</evidence>
<accession>A0AB34J6P5</accession>
<comment type="caution">
    <text evidence="11">The sequence shown here is derived from an EMBL/GenBank/DDBJ whole genome shotgun (WGS) entry which is preliminary data.</text>
</comment>
<dbReference type="Pfam" id="PF00169">
    <property type="entry name" value="PH"/>
    <property type="match status" value="1"/>
</dbReference>
<feature type="domain" description="Protein kinase" evidence="10">
    <location>
        <begin position="234"/>
        <end position="500"/>
    </location>
</feature>
<dbReference type="PROSITE" id="PS00107">
    <property type="entry name" value="PROTEIN_KINASE_ATP"/>
    <property type="match status" value="1"/>
</dbReference>
<evidence type="ECO:0000259" key="10">
    <source>
        <dbReference type="PROSITE" id="PS50011"/>
    </source>
</evidence>
<dbReference type="InterPro" id="IPR011009">
    <property type="entry name" value="Kinase-like_dom_sf"/>
</dbReference>
<keyword evidence="5" id="KW-0418">Kinase</keyword>
<dbReference type="SMART" id="SM00220">
    <property type="entry name" value="S_TKc"/>
    <property type="match status" value="1"/>
</dbReference>
<gene>
    <name evidence="11" type="ORF">AB1Y20_005250</name>
</gene>
<feature type="domain" description="PH" evidence="9">
    <location>
        <begin position="4"/>
        <end position="112"/>
    </location>
</feature>
<dbReference type="GO" id="GO:0004674">
    <property type="term" value="F:protein serine/threonine kinase activity"/>
    <property type="evidence" value="ECO:0007669"/>
    <property type="project" value="UniProtKB-KW"/>
</dbReference>
<feature type="region of interest" description="Disordered" evidence="8">
    <location>
        <begin position="207"/>
        <end position="232"/>
    </location>
</feature>
<dbReference type="InterPro" id="IPR011993">
    <property type="entry name" value="PH-like_dom_sf"/>
</dbReference>
<keyword evidence="2" id="KW-0723">Serine/threonine-protein kinase</keyword>
<evidence type="ECO:0000256" key="2">
    <source>
        <dbReference type="ARBA" id="ARBA00022527"/>
    </source>
</evidence>
<dbReference type="AlphaFoldDB" id="A0AB34J6P5"/>
<dbReference type="EMBL" id="JBGBPQ010000013">
    <property type="protein sequence ID" value="KAL1511972.1"/>
    <property type="molecule type" value="Genomic_DNA"/>
</dbReference>
<evidence type="ECO:0000256" key="4">
    <source>
        <dbReference type="ARBA" id="ARBA00022741"/>
    </source>
</evidence>
<feature type="compositionally biased region" description="Low complexity" evidence="8">
    <location>
        <begin position="120"/>
        <end position="134"/>
    </location>
</feature>
<dbReference type="Gene3D" id="1.10.510.10">
    <property type="entry name" value="Transferase(Phosphotransferase) domain 1"/>
    <property type="match status" value="1"/>
</dbReference>
<dbReference type="InterPro" id="IPR045270">
    <property type="entry name" value="STKc_AGC"/>
</dbReference>
<evidence type="ECO:0000259" key="9">
    <source>
        <dbReference type="PROSITE" id="PS50003"/>
    </source>
</evidence>
<evidence type="ECO:0000256" key="3">
    <source>
        <dbReference type="ARBA" id="ARBA00022679"/>
    </source>
</evidence>
<dbReference type="InterPro" id="IPR000719">
    <property type="entry name" value="Prot_kinase_dom"/>
</dbReference>
<keyword evidence="12" id="KW-1185">Reference proteome</keyword>
<dbReference type="Proteomes" id="UP001515480">
    <property type="component" value="Unassembled WGS sequence"/>
</dbReference>
<dbReference type="SUPFAM" id="SSF50729">
    <property type="entry name" value="PH domain-like"/>
    <property type="match status" value="1"/>
</dbReference>
<dbReference type="GO" id="GO:0005524">
    <property type="term" value="F:ATP binding"/>
    <property type="evidence" value="ECO:0007669"/>
    <property type="project" value="UniProtKB-UniRule"/>
</dbReference>
<sequence>MAAPHSHFGFLHKQGHNRRSWKRRHFVLERGVLAYFAQEDRRTLLGWVPLNGASITMTGKPMYGLLLRTSKAAAAPPPPHKPTRPLHRTYLMGADSSESAYHWLRLIEAHISFASASAPSDGTATSTSEGTASSSEEDAPLVAEKGARPQPVSDEREAADGRTSGGEAAASAAAPATAAEAEAEAEAEAHASLQSVVRSLRASSHAGASLRASSSHKPTEADEAPPPPVQPDDFLVARQLGQGEFGRVLLVLRRGGRRAYAMKVQRKQEVLSRSHVYLRMLQDEVRVLTLPPNPFLAHLAYAFDDEAHLYLVMNCLSGGDLREKLRAETSFSEASTRAYAAQITEGVGHLHRHGFVWRDLKPENLMLGARGNLCLVDFGLATPITHARGSRTFCGTPEYAAPEIINCRFMGGGYGKAVDWWALGVTVYECLVGMTPFYSPNEDTMINKIVKASFQFPLEFKSAEFRMARSFIEDLVCLDDLGRLGSSDADADEVRMHPFLSGQEGTAGSEWSDLGDHFADEVEDVSAFTASVDDTLRAMPSNVQKAGGDVAPLKITDQFEWFEPFVDPRTSLQTEAQ</sequence>
<dbReference type="PROSITE" id="PS50003">
    <property type="entry name" value="PH_DOMAIN"/>
    <property type="match status" value="1"/>
</dbReference>
<evidence type="ECO:0000256" key="7">
    <source>
        <dbReference type="PROSITE-ProRule" id="PRU10141"/>
    </source>
</evidence>
<feature type="binding site" evidence="7">
    <location>
        <position position="263"/>
    </location>
    <ligand>
        <name>ATP</name>
        <dbReference type="ChEBI" id="CHEBI:30616"/>
    </ligand>
</feature>
<comment type="similarity">
    <text evidence="1">Belongs to the protein kinase superfamily. AGC Ser/Thr protein kinase family. RAC subfamily.</text>
</comment>
<dbReference type="PANTHER" id="PTHR24351">
    <property type="entry name" value="RIBOSOMAL PROTEIN S6 KINASE"/>
    <property type="match status" value="1"/>
</dbReference>
<name>A0AB34J6P5_PRYPA</name>
<evidence type="ECO:0000256" key="8">
    <source>
        <dbReference type="SAM" id="MobiDB-lite"/>
    </source>
</evidence>
<evidence type="ECO:0000256" key="6">
    <source>
        <dbReference type="ARBA" id="ARBA00022840"/>
    </source>
</evidence>
<dbReference type="Gene3D" id="2.30.29.30">
    <property type="entry name" value="Pleckstrin-homology domain (PH domain)/Phosphotyrosine-binding domain (PTB)"/>
    <property type="match status" value="1"/>
</dbReference>
<feature type="region of interest" description="Disordered" evidence="8">
    <location>
        <begin position="117"/>
        <end position="190"/>
    </location>
</feature>
<dbReference type="SMART" id="SM00233">
    <property type="entry name" value="PH"/>
    <property type="match status" value="1"/>
</dbReference>
<keyword evidence="6 7" id="KW-0067">ATP-binding</keyword>
<evidence type="ECO:0000313" key="11">
    <source>
        <dbReference type="EMBL" id="KAL1511972.1"/>
    </source>
</evidence>
<evidence type="ECO:0000256" key="5">
    <source>
        <dbReference type="ARBA" id="ARBA00022777"/>
    </source>
</evidence>
<dbReference type="Gene3D" id="3.30.200.20">
    <property type="entry name" value="Phosphorylase Kinase, domain 1"/>
    <property type="match status" value="1"/>
</dbReference>